<evidence type="ECO:0000313" key="1">
    <source>
        <dbReference type="EMBL" id="KAF5567577.1"/>
    </source>
</evidence>
<dbReference type="AlphaFoldDB" id="A0A8H5NIF4"/>
<evidence type="ECO:0000313" key="2">
    <source>
        <dbReference type="Proteomes" id="UP000582016"/>
    </source>
</evidence>
<comment type="caution">
    <text evidence="1">The sequence shown here is derived from an EMBL/GenBank/DDBJ whole genome shotgun (WGS) entry which is preliminary data.</text>
</comment>
<gene>
    <name evidence="1" type="ORF">FPHYL_3199</name>
</gene>
<dbReference type="Proteomes" id="UP000582016">
    <property type="component" value="Unassembled WGS sequence"/>
</dbReference>
<organism evidence="1 2">
    <name type="scientific">Fusarium phyllophilum</name>
    <dbReference type="NCBI Taxonomy" id="47803"/>
    <lineage>
        <taxon>Eukaryota</taxon>
        <taxon>Fungi</taxon>
        <taxon>Dikarya</taxon>
        <taxon>Ascomycota</taxon>
        <taxon>Pezizomycotina</taxon>
        <taxon>Sordariomycetes</taxon>
        <taxon>Hypocreomycetidae</taxon>
        <taxon>Hypocreales</taxon>
        <taxon>Nectriaceae</taxon>
        <taxon>Fusarium</taxon>
        <taxon>Fusarium fujikuroi species complex</taxon>
    </lineage>
</organism>
<dbReference type="EMBL" id="JAAOAQ010000096">
    <property type="protein sequence ID" value="KAF5567577.1"/>
    <property type="molecule type" value="Genomic_DNA"/>
</dbReference>
<accession>A0A8H5NIF4</accession>
<name>A0A8H5NIF4_9HYPO</name>
<keyword evidence="2" id="KW-1185">Reference proteome</keyword>
<reference evidence="1 2" key="1">
    <citation type="submission" date="2020-05" db="EMBL/GenBank/DDBJ databases">
        <title>Identification and distribution of gene clusters putatively required for synthesis of sphingolipid metabolism inhibitors in phylogenetically diverse species of the filamentous fungus Fusarium.</title>
        <authorList>
            <person name="Kim H.-S."/>
            <person name="Busman M."/>
            <person name="Brown D.W."/>
            <person name="Divon H."/>
            <person name="Uhlig S."/>
            <person name="Proctor R.H."/>
        </authorList>
    </citation>
    <scope>NUCLEOTIDE SEQUENCE [LARGE SCALE GENOMIC DNA]</scope>
    <source>
        <strain evidence="1 2">NRRL 13617</strain>
    </source>
</reference>
<proteinExistence type="predicted"/>
<dbReference type="OrthoDB" id="2157530at2759"/>
<sequence>MKDYYSNVEYTLILPGMAFPLELAQLKADGPKVRLYSPRLVQQVKHEAIMSQRCTFWTGQGSDLSIDSSQLVGILRSSPFGNTYINTLPHLSMEVGHTDKRTLAAKSATIADLTEESIYQRAIVRCSSHGTIIDANACKRPLAVLLDKIRGREATLELDEYYSLFSMASDKLPAVDYRIDIVQLIERIIGTGALGANILLTSTRRDKVNNASWVPSMCVQRQYSMMGAGINAAHPHISDGAMVVAAFPVRMKTAYDDNSEYFAPGMKIYMVYSYPTETFL</sequence>
<protein>
    <submittedName>
        <fullName evidence="1">Uncharacterized protein</fullName>
    </submittedName>
</protein>